<gene>
    <name evidence="1" type="ORF">KL771_18445</name>
</gene>
<dbReference type="AlphaFoldDB" id="A0A947GCI4"/>
<sequence length="241" mass="26227">MPIDDFAEYEFVIHGSSPETLPMTRLADYLADLASLFGSKDAVHFDRVSEGSACLKARVEQQAKPSVSPRIRGAAVGEGSPAVLNAFRKLNDKLAEDGTTGEMRLPGGQVIPFPGSPLPEPTIGPIRQRTTLQGRLVRIEGAGEVIWLGIEDDTNVGGRISMSAACAQEVGRNFHRYVRFVGEGTWRRDSAGRWSLDRLDAESFEPLDDDPLAGVLGRIRELLPDDAAAETARIISDWKTP</sequence>
<keyword evidence="2" id="KW-1185">Reference proteome</keyword>
<dbReference type="EMBL" id="JAHHZF010000009">
    <property type="protein sequence ID" value="MBT9291453.1"/>
    <property type="molecule type" value="Genomic_DNA"/>
</dbReference>
<dbReference type="Proteomes" id="UP000766595">
    <property type="component" value="Unassembled WGS sequence"/>
</dbReference>
<reference evidence="1 2" key="1">
    <citation type="submission" date="2021-06" db="EMBL/GenBank/DDBJ databases">
        <authorList>
            <person name="Grouzdev D.S."/>
            <person name="Koziaeva V."/>
        </authorList>
    </citation>
    <scope>NUCLEOTIDE SEQUENCE [LARGE SCALE GENOMIC DNA]</scope>
    <source>
        <strain evidence="1 2">22</strain>
    </source>
</reference>
<evidence type="ECO:0000313" key="1">
    <source>
        <dbReference type="EMBL" id="MBT9291453.1"/>
    </source>
</evidence>
<accession>A0A947GCI4</accession>
<protein>
    <submittedName>
        <fullName evidence="1">Uncharacterized protein</fullName>
    </submittedName>
</protein>
<organism evidence="1 2">
    <name type="scientific">Prosthecodimorpha staleyi</name>
    <dbReference type="NCBI Taxonomy" id="2840188"/>
    <lineage>
        <taxon>Bacteria</taxon>
        <taxon>Pseudomonadati</taxon>
        <taxon>Pseudomonadota</taxon>
        <taxon>Alphaproteobacteria</taxon>
        <taxon>Hyphomicrobiales</taxon>
        <taxon>Ancalomicrobiaceae</taxon>
        <taxon>Prosthecodimorpha</taxon>
    </lineage>
</organism>
<comment type="caution">
    <text evidence="1">The sequence shown here is derived from an EMBL/GenBank/DDBJ whole genome shotgun (WGS) entry which is preliminary data.</text>
</comment>
<evidence type="ECO:0000313" key="2">
    <source>
        <dbReference type="Proteomes" id="UP000766595"/>
    </source>
</evidence>
<proteinExistence type="predicted"/>
<name>A0A947GCI4_9HYPH</name>
<dbReference type="RefSeq" id="WP_261969991.1">
    <property type="nucleotide sequence ID" value="NZ_JAHHZF010000009.1"/>
</dbReference>